<dbReference type="EMBL" id="CM056812">
    <property type="protein sequence ID" value="KAJ8617381.1"/>
    <property type="molecule type" value="Genomic_DNA"/>
</dbReference>
<protein>
    <submittedName>
        <fullName evidence="1">Uncharacterized protein</fullName>
    </submittedName>
</protein>
<comment type="caution">
    <text evidence="1">The sequence shown here is derived from an EMBL/GenBank/DDBJ whole genome shotgun (WGS) entry which is preliminary data.</text>
</comment>
<evidence type="ECO:0000313" key="2">
    <source>
        <dbReference type="Proteomes" id="UP001234297"/>
    </source>
</evidence>
<evidence type="ECO:0000313" key="1">
    <source>
        <dbReference type="EMBL" id="KAJ8617381.1"/>
    </source>
</evidence>
<accession>A0ACC2K8F5</accession>
<name>A0ACC2K8F5_PERAE</name>
<sequence>MEQVETKIPMPWTRNNRIFSFICSLFVNFVKLFKFTEIQVLEDDVNFNAENEERRIEMDPLSTNSLVSQARHQTWQPTIDGLNAGFDGNVANEDHQAGAAIIMPQQTEIATIPEHSFQLHQSRPTQTIDQDETFKSGVKVAFWATSISAAGVAAVWTEFLVNQPNSPLCKFFAKAALLSMSASFSFGLLILILSIMRPKFDATAMIVKILMFAAIGSTTLVVGFGVVFYFVKSG</sequence>
<gene>
    <name evidence="1" type="ORF">MRB53_013567</name>
</gene>
<dbReference type="Proteomes" id="UP001234297">
    <property type="component" value="Chromosome 4"/>
</dbReference>
<reference evidence="1 2" key="1">
    <citation type="journal article" date="2022" name="Hortic Res">
        <title>A haplotype resolved chromosomal level avocado genome allows analysis of novel avocado genes.</title>
        <authorList>
            <person name="Nath O."/>
            <person name="Fletcher S.J."/>
            <person name="Hayward A."/>
            <person name="Shaw L.M."/>
            <person name="Masouleh A.K."/>
            <person name="Furtado A."/>
            <person name="Henry R.J."/>
            <person name="Mitter N."/>
        </authorList>
    </citation>
    <scope>NUCLEOTIDE SEQUENCE [LARGE SCALE GENOMIC DNA]</scope>
    <source>
        <strain evidence="2">cv. Hass</strain>
    </source>
</reference>
<organism evidence="1 2">
    <name type="scientific">Persea americana</name>
    <name type="common">Avocado</name>
    <dbReference type="NCBI Taxonomy" id="3435"/>
    <lineage>
        <taxon>Eukaryota</taxon>
        <taxon>Viridiplantae</taxon>
        <taxon>Streptophyta</taxon>
        <taxon>Embryophyta</taxon>
        <taxon>Tracheophyta</taxon>
        <taxon>Spermatophyta</taxon>
        <taxon>Magnoliopsida</taxon>
        <taxon>Magnoliidae</taxon>
        <taxon>Laurales</taxon>
        <taxon>Lauraceae</taxon>
        <taxon>Persea</taxon>
    </lineage>
</organism>
<proteinExistence type="predicted"/>
<keyword evidence="2" id="KW-1185">Reference proteome</keyword>